<dbReference type="InterPro" id="IPR050196">
    <property type="entry name" value="Cytochrome_P450_Monoox"/>
</dbReference>
<keyword evidence="11 14" id="KW-0408">Iron</keyword>
<dbReference type="CDD" id="cd20628">
    <property type="entry name" value="CYP4"/>
    <property type="match status" value="1"/>
</dbReference>
<dbReference type="GO" id="GO:0020037">
    <property type="term" value="F:heme binding"/>
    <property type="evidence" value="ECO:0007669"/>
    <property type="project" value="InterPro"/>
</dbReference>
<keyword evidence="10 15" id="KW-0560">Oxidoreductase</keyword>
<evidence type="ECO:0000256" key="15">
    <source>
        <dbReference type="RuleBase" id="RU000461"/>
    </source>
</evidence>
<accession>A0A1D6WKK0</accession>
<dbReference type="PANTHER" id="PTHR24291:SF189">
    <property type="entry name" value="CYTOCHROME P450 4C3-RELATED"/>
    <property type="match status" value="1"/>
</dbReference>
<gene>
    <name evidence="16" type="primary">CYP4C1</name>
</gene>
<evidence type="ECO:0000256" key="13">
    <source>
        <dbReference type="ARBA" id="ARBA00023136"/>
    </source>
</evidence>
<dbReference type="PRINTS" id="PR00463">
    <property type="entry name" value="EP450I"/>
</dbReference>
<dbReference type="GO" id="GO:0016705">
    <property type="term" value="F:oxidoreductase activity, acting on paired donors, with incorporation or reduction of molecular oxygen"/>
    <property type="evidence" value="ECO:0007669"/>
    <property type="project" value="InterPro"/>
</dbReference>
<sequence>MIITLFTLGAIFLVLLYYSFQYGKYVKLINKIPSLPTLPLLGHTLDLMGSQENLWKIQRVSCKLHYPIYKLWCGPIAFVSVHHPDDVEKILSNTKEHLLKGYLYDIFKPWLGTGLLISEGVKWHKRRKMLTPTFHFKILKQFVEILIEEGNCMIKCLKDTDGLVDDLMCLVSKHTLNSICETAMGTSLHEMGEFQHQYREAVHEVGKILTYRAMRPWLFPNMIFSLTSMGKKFNKNLKILHGFTEKIIEERKQYHNDTNERFLTHLSNDTGMLDDEEMTGIKKKRLAMLDLLIAEAHNNQIDDLGIREEVDTFMFEGHDTVAMGLTFAILVLAEHKDVQECARNEISALMEANGGKLTMSMLNDMPYLERCLKESLRLYPSVPLISRVLTKDEQIQSYLVPSGTILHLNIIDIHRDSNFWPNPDVLDPDRFLPDKIQKRHPYSHLPFSAGPRNCIGQRFAMLEMKAIMASLIYNFYLEPVDYLKDLRFMTDMITRVTGPICTRFVPIDRTSPGSTKSSLI</sequence>
<evidence type="ECO:0000256" key="1">
    <source>
        <dbReference type="ARBA" id="ARBA00001971"/>
    </source>
</evidence>
<evidence type="ECO:0000313" key="16">
    <source>
        <dbReference type="EMBL" id="AJW31562.1"/>
    </source>
</evidence>
<evidence type="ECO:0000256" key="7">
    <source>
        <dbReference type="ARBA" id="ARBA00022723"/>
    </source>
</evidence>
<keyword evidence="13" id="KW-0472">Membrane</keyword>
<keyword evidence="9" id="KW-0492">Microsome</keyword>
<feature type="binding site" description="axial binding residue" evidence="14">
    <location>
        <position position="454"/>
    </location>
    <ligand>
        <name>heme</name>
        <dbReference type="ChEBI" id="CHEBI:30413"/>
    </ligand>
    <ligandPart>
        <name>Fe</name>
        <dbReference type="ChEBI" id="CHEBI:18248"/>
    </ligandPart>
</feature>
<dbReference type="EMBL" id="KM006494">
    <property type="protein sequence ID" value="AJW31562.1"/>
    <property type="molecule type" value="mRNA"/>
</dbReference>
<dbReference type="PROSITE" id="PS00086">
    <property type="entry name" value="CYTOCHROME_P450"/>
    <property type="match status" value="1"/>
</dbReference>
<dbReference type="InterPro" id="IPR001128">
    <property type="entry name" value="Cyt_P450"/>
</dbReference>
<comment type="similarity">
    <text evidence="5 15">Belongs to the cytochrome P450 family.</text>
</comment>
<evidence type="ECO:0000256" key="8">
    <source>
        <dbReference type="ARBA" id="ARBA00022824"/>
    </source>
</evidence>
<protein>
    <submittedName>
        <fullName evidence="16">CYP4C1</fullName>
    </submittedName>
</protein>
<dbReference type="PANTHER" id="PTHR24291">
    <property type="entry name" value="CYTOCHROME P450 FAMILY 4"/>
    <property type="match status" value="1"/>
</dbReference>
<evidence type="ECO:0000256" key="14">
    <source>
        <dbReference type="PIRSR" id="PIRSR602401-1"/>
    </source>
</evidence>
<dbReference type="PRINTS" id="PR00385">
    <property type="entry name" value="P450"/>
</dbReference>
<dbReference type="GO" id="GO:0004497">
    <property type="term" value="F:monooxygenase activity"/>
    <property type="evidence" value="ECO:0007669"/>
    <property type="project" value="UniProtKB-KW"/>
</dbReference>
<evidence type="ECO:0000256" key="9">
    <source>
        <dbReference type="ARBA" id="ARBA00022848"/>
    </source>
</evidence>
<evidence type="ECO:0000256" key="10">
    <source>
        <dbReference type="ARBA" id="ARBA00023002"/>
    </source>
</evidence>
<dbReference type="GO" id="GO:0005506">
    <property type="term" value="F:iron ion binding"/>
    <property type="evidence" value="ECO:0007669"/>
    <property type="project" value="InterPro"/>
</dbReference>
<organism evidence="16">
    <name type="scientific">Solenopsis invicta</name>
    <name type="common">Red imported fire ant</name>
    <name type="synonym">Solenopsis wagneri</name>
    <dbReference type="NCBI Taxonomy" id="13686"/>
    <lineage>
        <taxon>Eukaryota</taxon>
        <taxon>Metazoa</taxon>
        <taxon>Ecdysozoa</taxon>
        <taxon>Arthropoda</taxon>
        <taxon>Hexapoda</taxon>
        <taxon>Insecta</taxon>
        <taxon>Pterygota</taxon>
        <taxon>Neoptera</taxon>
        <taxon>Endopterygota</taxon>
        <taxon>Hymenoptera</taxon>
        <taxon>Apocrita</taxon>
        <taxon>Aculeata</taxon>
        <taxon>Formicoidea</taxon>
        <taxon>Formicidae</taxon>
        <taxon>Myrmicinae</taxon>
        <taxon>Solenopsis</taxon>
    </lineage>
</organism>
<reference evidence="16" key="1">
    <citation type="submission" date="2014-06" db="EMBL/GenBank/DDBJ databases">
        <title>CYP4C1 and CYP4G15 gene cloned and induction by Fipronil in Red imported fire ant (IFA), Solenopsis invicta Buren.</title>
        <authorList>
            <person name="Zhang B."/>
            <person name="Gao X."/>
            <person name="Zeng X."/>
        </authorList>
    </citation>
    <scope>NUCLEOTIDE SEQUENCE</scope>
</reference>
<evidence type="ECO:0000256" key="4">
    <source>
        <dbReference type="ARBA" id="ARBA00004406"/>
    </source>
</evidence>
<keyword evidence="6 14" id="KW-0349">Heme</keyword>
<proteinExistence type="evidence at transcript level"/>
<evidence type="ECO:0000256" key="11">
    <source>
        <dbReference type="ARBA" id="ARBA00023004"/>
    </source>
</evidence>
<keyword evidence="12 15" id="KW-0503">Monooxygenase</keyword>
<dbReference type="GO" id="GO:0005789">
    <property type="term" value="C:endoplasmic reticulum membrane"/>
    <property type="evidence" value="ECO:0007669"/>
    <property type="project" value="UniProtKB-SubCell"/>
</dbReference>
<evidence type="ECO:0000256" key="2">
    <source>
        <dbReference type="ARBA" id="ARBA00003690"/>
    </source>
</evidence>
<keyword evidence="8" id="KW-0256">Endoplasmic reticulum</keyword>
<dbReference type="Pfam" id="PF00067">
    <property type="entry name" value="p450"/>
    <property type="match status" value="1"/>
</dbReference>
<dbReference type="SUPFAM" id="SSF48264">
    <property type="entry name" value="Cytochrome P450"/>
    <property type="match status" value="1"/>
</dbReference>
<dbReference type="InterPro" id="IPR017972">
    <property type="entry name" value="Cyt_P450_CS"/>
</dbReference>
<dbReference type="InterPro" id="IPR002401">
    <property type="entry name" value="Cyt_P450_E_grp-I"/>
</dbReference>
<evidence type="ECO:0000256" key="3">
    <source>
        <dbReference type="ARBA" id="ARBA00004174"/>
    </source>
</evidence>
<dbReference type="Gene3D" id="1.10.630.10">
    <property type="entry name" value="Cytochrome P450"/>
    <property type="match status" value="1"/>
</dbReference>
<dbReference type="AlphaFoldDB" id="A0A1D6WKK0"/>
<comment type="subcellular location">
    <subcellularLocation>
        <location evidence="4">Endoplasmic reticulum membrane</location>
        <topology evidence="4">Peripheral membrane protein</topology>
    </subcellularLocation>
    <subcellularLocation>
        <location evidence="3">Microsome membrane</location>
        <topology evidence="3">Peripheral membrane protein</topology>
    </subcellularLocation>
</comment>
<evidence type="ECO:0000256" key="6">
    <source>
        <dbReference type="ARBA" id="ARBA00022617"/>
    </source>
</evidence>
<keyword evidence="7 14" id="KW-0479">Metal-binding</keyword>
<name>A0A1D6WKK0_SOLIN</name>
<comment type="cofactor">
    <cofactor evidence="1 14">
        <name>heme</name>
        <dbReference type="ChEBI" id="CHEBI:30413"/>
    </cofactor>
</comment>
<evidence type="ECO:0000256" key="12">
    <source>
        <dbReference type="ARBA" id="ARBA00023033"/>
    </source>
</evidence>
<comment type="function">
    <text evidence="2">May be involved in the metabolism of insect hormones and in the breakdown of synthetic insecticides.</text>
</comment>
<evidence type="ECO:0000256" key="5">
    <source>
        <dbReference type="ARBA" id="ARBA00010617"/>
    </source>
</evidence>
<dbReference type="InterPro" id="IPR036396">
    <property type="entry name" value="Cyt_P450_sf"/>
</dbReference>